<organism evidence="1 2">
    <name type="scientific">Lasiodiplodia mahajangana</name>
    <dbReference type="NCBI Taxonomy" id="1108764"/>
    <lineage>
        <taxon>Eukaryota</taxon>
        <taxon>Fungi</taxon>
        <taxon>Dikarya</taxon>
        <taxon>Ascomycota</taxon>
        <taxon>Pezizomycotina</taxon>
        <taxon>Dothideomycetes</taxon>
        <taxon>Dothideomycetes incertae sedis</taxon>
        <taxon>Botryosphaeriales</taxon>
        <taxon>Botryosphaeriaceae</taxon>
        <taxon>Lasiodiplodia</taxon>
    </lineage>
</organism>
<proteinExistence type="predicted"/>
<protein>
    <submittedName>
        <fullName evidence="1">Uncharacterized protein</fullName>
    </submittedName>
</protein>
<keyword evidence="2" id="KW-1185">Reference proteome</keyword>
<comment type="caution">
    <text evidence="1">The sequence shown here is derived from an EMBL/GenBank/DDBJ whole genome shotgun (WGS) entry which is preliminary data.</text>
</comment>
<dbReference type="EMBL" id="JAPUUL010000406">
    <property type="protein sequence ID" value="KAJ8130870.1"/>
    <property type="molecule type" value="Genomic_DNA"/>
</dbReference>
<evidence type="ECO:0000313" key="1">
    <source>
        <dbReference type="EMBL" id="KAJ8130870.1"/>
    </source>
</evidence>
<name>A0ACC2JU05_9PEZI</name>
<dbReference type="Proteomes" id="UP001153332">
    <property type="component" value="Unassembled WGS sequence"/>
</dbReference>
<gene>
    <name evidence="1" type="ORF">O1611_g2757</name>
</gene>
<accession>A0ACC2JU05</accession>
<evidence type="ECO:0000313" key="2">
    <source>
        <dbReference type="Proteomes" id="UP001153332"/>
    </source>
</evidence>
<reference evidence="1" key="1">
    <citation type="submission" date="2022-12" db="EMBL/GenBank/DDBJ databases">
        <title>Genome Sequence of Lasiodiplodia mahajangana.</title>
        <authorList>
            <person name="Buettner E."/>
        </authorList>
    </citation>
    <scope>NUCLEOTIDE SEQUENCE</scope>
    <source>
        <strain evidence="1">VT137</strain>
    </source>
</reference>
<sequence>MEQDIQESAMGDNPHSKAKSRRTPLKQTPMPRSVPQSPTVPIRRRRKRIGGKRTVRSCTSCRAAHVRCVADRYGVPCERCAKKSWMDCTLMQKQPEQAPKTTPTDQDDHLEVTDPAETAGTASTTDNINDSEVIDITDTADISNNTDTAETVDVVETIDITDETDANETIDTTDTIDPSSSHARILKQIASDALAPMAEGVTSEPPREAPGCTTQ</sequence>